<organism evidence="1 2">
    <name type="scientific">Rhypophila decipiens</name>
    <dbReference type="NCBI Taxonomy" id="261697"/>
    <lineage>
        <taxon>Eukaryota</taxon>
        <taxon>Fungi</taxon>
        <taxon>Dikarya</taxon>
        <taxon>Ascomycota</taxon>
        <taxon>Pezizomycotina</taxon>
        <taxon>Sordariomycetes</taxon>
        <taxon>Sordariomycetidae</taxon>
        <taxon>Sordariales</taxon>
        <taxon>Naviculisporaceae</taxon>
        <taxon>Rhypophila</taxon>
    </lineage>
</organism>
<evidence type="ECO:0000313" key="1">
    <source>
        <dbReference type="EMBL" id="KAK4213497.1"/>
    </source>
</evidence>
<comment type="caution">
    <text evidence="1">The sequence shown here is derived from an EMBL/GenBank/DDBJ whole genome shotgun (WGS) entry which is preliminary data.</text>
</comment>
<reference evidence="1" key="1">
    <citation type="journal article" date="2023" name="Mol. Phylogenet. Evol.">
        <title>Genome-scale phylogeny and comparative genomics of the fungal order Sordariales.</title>
        <authorList>
            <person name="Hensen N."/>
            <person name="Bonometti L."/>
            <person name="Westerberg I."/>
            <person name="Brannstrom I.O."/>
            <person name="Guillou S."/>
            <person name="Cros-Aarteil S."/>
            <person name="Calhoun S."/>
            <person name="Haridas S."/>
            <person name="Kuo A."/>
            <person name="Mondo S."/>
            <person name="Pangilinan J."/>
            <person name="Riley R."/>
            <person name="LaButti K."/>
            <person name="Andreopoulos B."/>
            <person name="Lipzen A."/>
            <person name="Chen C."/>
            <person name="Yan M."/>
            <person name="Daum C."/>
            <person name="Ng V."/>
            <person name="Clum A."/>
            <person name="Steindorff A."/>
            <person name="Ohm R.A."/>
            <person name="Martin F."/>
            <person name="Silar P."/>
            <person name="Natvig D.O."/>
            <person name="Lalanne C."/>
            <person name="Gautier V."/>
            <person name="Ament-Velasquez S.L."/>
            <person name="Kruys A."/>
            <person name="Hutchinson M.I."/>
            <person name="Powell A.J."/>
            <person name="Barry K."/>
            <person name="Miller A.N."/>
            <person name="Grigoriev I.V."/>
            <person name="Debuchy R."/>
            <person name="Gladieux P."/>
            <person name="Hiltunen Thoren M."/>
            <person name="Johannesson H."/>
        </authorList>
    </citation>
    <scope>NUCLEOTIDE SEQUENCE</scope>
    <source>
        <strain evidence="1">PSN293</strain>
    </source>
</reference>
<name>A0AAN6YBB4_9PEZI</name>
<dbReference type="EMBL" id="MU858108">
    <property type="protein sequence ID" value="KAK4213497.1"/>
    <property type="molecule type" value="Genomic_DNA"/>
</dbReference>
<sequence>MWFNLDDFSAHASGRKKGKARKCIQSQLLRMKRAVCLLCRDLYLVLSFIVSFLPGGSFYLFPFVFSFCLYCLGDVGYLSSLSFVHGLFTLCIYSDSSVLVRCLL</sequence>
<keyword evidence="2" id="KW-1185">Reference proteome</keyword>
<protein>
    <submittedName>
        <fullName evidence="1">Uncharacterized protein</fullName>
    </submittedName>
</protein>
<dbReference type="AlphaFoldDB" id="A0AAN6YBB4"/>
<reference evidence="1" key="2">
    <citation type="submission" date="2023-05" db="EMBL/GenBank/DDBJ databases">
        <authorList>
            <consortium name="Lawrence Berkeley National Laboratory"/>
            <person name="Steindorff A."/>
            <person name="Hensen N."/>
            <person name="Bonometti L."/>
            <person name="Westerberg I."/>
            <person name="Brannstrom I.O."/>
            <person name="Guillou S."/>
            <person name="Cros-Aarteil S."/>
            <person name="Calhoun S."/>
            <person name="Haridas S."/>
            <person name="Kuo A."/>
            <person name="Mondo S."/>
            <person name="Pangilinan J."/>
            <person name="Riley R."/>
            <person name="Labutti K."/>
            <person name="Andreopoulos B."/>
            <person name="Lipzen A."/>
            <person name="Chen C."/>
            <person name="Yanf M."/>
            <person name="Daum C."/>
            <person name="Ng V."/>
            <person name="Clum A."/>
            <person name="Ohm R."/>
            <person name="Martin F."/>
            <person name="Silar P."/>
            <person name="Natvig D."/>
            <person name="Lalanne C."/>
            <person name="Gautier V."/>
            <person name="Ament-Velasquez S.L."/>
            <person name="Kruys A."/>
            <person name="Hutchinson M.I."/>
            <person name="Powell A.J."/>
            <person name="Barry K."/>
            <person name="Miller A.N."/>
            <person name="Grigoriev I.V."/>
            <person name="Debuchy R."/>
            <person name="Gladieux P."/>
            <person name="Thoren M.H."/>
            <person name="Johannesson H."/>
        </authorList>
    </citation>
    <scope>NUCLEOTIDE SEQUENCE</scope>
    <source>
        <strain evidence="1">PSN293</strain>
    </source>
</reference>
<gene>
    <name evidence="1" type="ORF">QBC37DRAFT_172132</name>
</gene>
<proteinExistence type="predicted"/>
<evidence type="ECO:0000313" key="2">
    <source>
        <dbReference type="Proteomes" id="UP001301769"/>
    </source>
</evidence>
<dbReference type="Proteomes" id="UP001301769">
    <property type="component" value="Unassembled WGS sequence"/>
</dbReference>
<accession>A0AAN6YBB4</accession>